<sequence>MTGKGSAAEPGKSVKQAANQPASPLTAEQVADYLTAHPDFLVSHPELMDILTPPSRTSGEAVVDMQHFMLERLRSENQRLKDSHAGLIATARGNQTTQNRIHAAILRIVAATSFDNLIQTVTIDLPVMLGIDVVTICIEAGDVPIPKAYASGVRSIPAGTIDRKIGTGKDVLLAANVEGDEEIFGSAAGLVSSMALARIQVSPHSPMGLMAFGTRDSEAYHHGQATELLSFLARTTELTIRQWLNLPG</sequence>
<proteinExistence type="predicted"/>
<evidence type="ECO:0000313" key="3">
    <source>
        <dbReference type="Proteomes" id="UP001060336"/>
    </source>
</evidence>
<keyword evidence="3" id="KW-1185">Reference proteome</keyword>
<dbReference type="InterPro" id="IPR007435">
    <property type="entry name" value="DUF484"/>
</dbReference>
<organism evidence="2 3">
    <name type="scientific">Nisaea acidiphila</name>
    <dbReference type="NCBI Taxonomy" id="1862145"/>
    <lineage>
        <taxon>Bacteria</taxon>
        <taxon>Pseudomonadati</taxon>
        <taxon>Pseudomonadota</taxon>
        <taxon>Alphaproteobacteria</taxon>
        <taxon>Rhodospirillales</taxon>
        <taxon>Thalassobaculaceae</taxon>
        <taxon>Nisaea</taxon>
    </lineage>
</organism>
<dbReference type="EMBL" id="CP102480">
    <property type="protein sequence ID" value="UUX48069.1"/>
    <property type="molecule type" value="Genomic_DNA"/>
</dbReference>
<dbReference type="AlphaFoldDB" id="A0A9J7ARX8"/>
<dbReference type="Gene3D" id="3.30.450.40">
    <property type="match status" value="1"/>
</dbReference>
<dbReference type="RefSeq" id="WP_257766577.1">
    <property type="nucleotide sequence ID" value="NZ_CP102480.1"/>
</dbReference>
<gene>
    <name evidence="2" type="ORF">NUH88_11625</name>
</gene>
<feature type="region of interest" description="Disordered" evidence="1">
    <location>
        <begin position="1"/>
        <end position="23"/>
    </location>
</feature>
<dbReference type="Proteomes" id="UP001060336">
    <property type="component" value="Chromosome"/>
</dbReference>
<protein>
    <submittedName>
        <fullName evidence="2">DUF484 family protein</fullName>
    </submittedName>
</protein>
<dbReference type="PANTHER" id="PTHR38765:SF1">
    <property type="entry name" value="DUF484 DOMAIN-CONTAINING PROTEIN"/>
    <property type="match status" value="1"/>
</dbReference>
<dbReference type="KEGG" id="naci:NUH88_11625"/>
<evidence type="ECO:0000313" key="2">
    <source>
        <dbReference type="EMBL" id="UUX48069.1"/>
    </source>
</evidence>
<dbReference type="InterPro" id="IPR029016">
    <property type="entry name" value="GAF-like_dom_sf"/>
</dbReference>
<dbReference type="Pfam" id="PF04340">
    <property type="entry name" value="DUF484"/>
    <property type="match status" value="1"/>
</dbReference>
<name>A0A9J7ARX8_9PROT</name>
<evidence type="ECO:0000256" key="1">
    <source>
        <dbReference type="SAM" id="MobiDB-lite"/>
    </source>
</evidence>
<dbReference type="PANTHER" id="PTHR38765">
    <property type="entry name" value="DUF484 DOMAIN-CONTAINING PROTEIN"/>
    <property type="match status" value="1"/>
</dbReference>
<reference evidence="2" key="1">
    <citation type="submission" date="2022-08" db="EMBL/GenBank/DDBJ databases">
        <title>Nisaea acidiphila sp. nov., isolated from a marine algal debris and emended description of the genus Nisaea Urios et al. 2008.</title>
        <authorList>
            <person name="Kwon K."/>
        </authorList>
    </citation>
    <scope>NUCLEOTIDE SEQUENCE</scope>
    <source>
        <strain evidence="2">MEBiC11861</strain>
    </source>
</reference>
<accession>A0A9J7ARX8</accession>